<sequence>MASMPTRKRQLQRPLLTGKRPRGLQRLKSFSKGLEYAHSQAYAKVCGPEWIRTLRGRLLNRRVALVVCGEAHEDVLDLTRKSCIIEPEKGWRKLIDAGAFGSSLATKDCRSLKGAKAWASRVVDEAEDSEEDDLIGAKLVYQAGEDPQSAGTARVFRPSQPWHRHSPHLRPHRSPRLGPQPSPAADPSKLHVFEWSDLDEEADALNKRRLNGEEVPAKELDALISQRKKVRLKEGLELFDDWLLRQAGSLKEGRRLEVVLEAHVPAREVELHEEPSCGPAPIPHSCIRSIELDSDEDSEDERDPDDGQGTYLDYLRRRCLESIPSLTHAMDPRELGDDDHEDLRDAFQALLTKPLPPDPELMELEKTGAKAAQEEEEVAGVPSRKARRASRRPQPVPSWEAYFGATAELLYYSRHVKADFVPFLMGCLAPSTNAAAGGPQALKDFFGALFFDTVPAALQRLNLEGERRSMMCVRSLTYDQDGKLLRRPADGGLIPVRSAPLERYLKATSTNPPRTWISGLAESLRQRGAAELVQAAQDWYLSAVSHLLEDPKSADDDGDYFLAWLRECCREVYDDVDRNDPKELRTMKKVRSVKNKTKRHNLADIRIPSMEEAFRELAEFEPQSGSSRRQRFDGSQYSVMLLVGIPTGLANTIDAACYDDDHGV</sequence>
<keyword evidence="3" id="KW-1185">Reference proteome</keyword>
<evidence type="ECO:0000313" key="2">
    <source>
        <dbReference type="EMBL" id="OLP78931.1"/>
    </source>
</evidence>
<gene>
    <name evidence="2" type="ORF">AK812_SmicGene40845</name>
</gene>
<dbReference type="OrthoDB" id="441639at2759"/>
<proteinExistence type="predicted"/>
<evidence type="ECO:0000256" key="1">
    <source>
        <dbReference type="SAM" id="MobiDB-lite"/>
    </source>
</evidence>
<feature type="compositionally biased region" description="Basic residues" evidence="1">
    <location>
        <begin position="162"/>
        <end position="175"/>
    </location>
</feature>
<name>A0A1Q9C7N8_SYMMI</name>
<protein>
    <submittedName>
        <fullName evidence="2">Uncharacterized protein</fullName>
    </submittedName>
</protein>
<feature type="region of interest" description="Disordered" evidence="1">
    <location>
        <begin position="145"/>
        <end position="186"/>
    </location>
</feature>
<organism evidence="2 3">
    <name type="scientific">Symbiodinium microadriaticum</name>
    <name type="common">Dinoflagellate</name>
    <name type="synonym">Zooxanthella microadriatica</name>
    <dbReference type="NCBI Taxonomy" id="2951"/>
    <lineage>
        <taxon>Eukaryota</taxon>
        <taxon>Sar</taxon>
        <taxon>Alveolata</taxon>
        <taxon>Dinophyceae</taxon>
        <taxon>Suessiales</taxon>
        <taxon>Symbiodiniaceae</taxon>
        <taxon>Symbiodinium</taxon>
    </lineage>
</organism>
<evidence type="ECO:0000313" key="3">
    <source>
        <dbReference type="Proteomes" id="UP000186817"/>
    </source>
</evidence>
<dbReference type="AlphaFoldDB" id="A0A1Q9C7N8"/>
<reference evidence="2 3" key="1">
    <citation type="submission" date="2016-02" db="EMBL/GenBank/DDBJ databases">
        <title>Genome analysis of coral dinoflagellate symbionts highlights evolutionary adaptations to a symbiotic lifestyle.</title>
        <authorList>
            <person name="Aranda M."/>
            <person name="Li Y."/>
            <person name="Liew Y.J."/>
            <person name="Baumgarten S."/>
            <person name="Simakov O."/>
            <person name="Wilson M."/>
            <person name="Piel J."/>
            <person name="Ashoor H."/>
            <person name="Bougouffa S."/>
            <person name="Bajic V.B."/>
            <person name="Ryu T."/>
            <person name="Ravasi T."/>
            <person name="Bayer T."/>
            <person name="Micklem G."/>
            <person name="Kim H."/>
            <person name="Bhak J."/>
            <person name="Lajeunesse T.C."/>
            <person name="Voolstra C.R."/>
        </authorList>
    </citation>
    <scope>NUCLEOTIDE SEQUENCE [LARGE SCALE GENOMIC DNA]</scope>
    <source>
        <strain evidence="2 3">CCMP2467</strain>
    </source>
</reference>
<comment type="caution">
    <text evidence="2">The sequence shown here is derived from an EMBL/GenBank/DDBJ whole genome shotgun (WGS) entry which is preliminary data.</text>
</comment>
<feature type="region of interest" description="Disordered" evidence="1">
    <location>
        <begin position="367"/>
        <end position="392"/>
    </location>
</feature>
<dbReference type="EMBL" id="LSRX01001543">
    <property type="protein sequence ID" value="OLP78931.1"/>
    <property type="molecule type" value="Genomic_DNA"/>
</dbReference>
<accession>A0A1Q9C7N8</accession>
<dbReference type="Proteomes" id="UP000186817">
    <property type="component" value="Unassembled WGS sequence"/>
</dbReference>